<organism evidence="4">
    <name type="scientific">marine sediment metagenome</name>
    <dbReference type="NCBI Taxonomy" id="412755"/>
    <lineage>
        <taxon>unclassified sequences</taxon>
        <taxon>metagenomes</taxon>
        <taxon>ecological metagenomes</taxon>
    </lineage>
</organism>
<protein>
    <recommendedName>
        <fullName evidence="3">Carbohydrate kinase FGGY N-terminal domain-containing protein</fullName>
    </recommendedName>
</protein>
<reference evidence="4" key="1">
    <citation type="journal article" date="2014" name="Front. Microbiol.">
        <title>High frequency of phylogenetically diverse reductive dehalogenase-homologous genes in deep subseafloor sedimentary metagenomes.</title>
        <authorList>
            <person name="Kawai M."/>
            <person name="Futagami T."/>
            <person name="Toyoda A."/>
            <person name="Takaki Y."/>
            <person name="Nishi S."/>
            <person name="Hori S."/>
            <person name="Arai W."/>
            <person name="Tsubouchi T."/>
            <person name="Morono Y."/>
            <person name="Uchiyama I."/>
            <person name="Ito T."/>
            <person name="Fujiyama A."/>
            <person name="Inagaki F."/>
            <person name="Takami H."/>
        </authorList>
    </citation>
    <scope>NUCLEOTIDE SEQUENCE</scope>
    <source>
        <strain evidence="4">Expedition CK06-06</strain>
    </source>
</reference>
<dbReference type="Pfam" id="PF00370">
    <property type="entry name" value="FGGY_N"/>
    <property type="match status" value="1"/>
</dbReference>
<evidence type="ECO:0000259" key="3">
    <source>
        <dbReference type="Pfam" id="PF00370"/>
    </source>
</evidence>
<dbReference type="InterPro" id="IPR050406">
    <property type="entry name" value="FGGY_Carb_Kinase"/>
</dbReference>
<comment type="caution">
    <text evidence="4">The sequence shown here is derived from an EMBL/GenBank/DDBJ whole genome shotgun (WGS) entry which is preliminary data.</text>
</comment>
<accession>X1BV39</accession>
<dbReference type="Gene3D" id="3.30.420.40">
    <property type="match status" value="1"/>
</dbReference>
<dbReference type="GO" id="GO:0016301">
    <property type="term" value="F:kinase activity"/>
    <property type="evidence" value="ECO:0007669"/>
    <property type="project" value="UniProtKB-KW"/>
</dbReference>
<sequence length="126" mass="13661">CFSGIYDIHRKKYDYELIKKIGLTPDLFPELHYAVEIIGEVNNKASDDTNLEPGTLVAAGQVDFTASCIASGVTEIGDIQGNLGTCGNFGVIHKNTDFMPEMINWSFTIGEKDTYIACATTTTGGM</sequence>
<dbReference type="GO" id="GO:0005975">
    <property type="term" value="P:carbohydrate metabolic process"/>
    <property type="evidence" value="ECO:0007669"/>
    <property type="project" value="InterPro"/>
</dbReference>
<name>X1BV39_9ZZZZ</name>
<feature type="non-terminal residue" evidence="4">
    <location>
        <position position="1"/>
    </location>
</feature>
<evidence type="ECO:0000256" key="2">
    <source>
        <dbReference type="ARBA" id="ARBA00022777"/>
    </source>
</evidence>
<dbReference type="AlphaFoldDB" id="X1BV39"/>
<keyword evidence="2" id="KW-0418">Kinase</keyword>
<dbReference type="InterPro" id="IPR043129">
    <property type="entry name" value="ATPase_NBD"/>
</dbReference>
<feature type="domain" description="Carbohydrate kinase FGGY N-terminal" evidence="3">
    <location>
        <begin position="3"/>
        <end position="68"/>
    </location>
</feature>
<feature type="non-terminal residue" evidence="4">
    <location>
        <position position="126"/>
    </location>
</feature>
<evidence type="ECO:0000256" key="1">
    <source>
        <dbReference type="ARBA" id="ARBA00022679"/>
    </source>
</evidence>
<dbReference type="EMBL" id="BART01014643">
    <property type="protein sequence ID" value="GAG76016.1"/>
    <property type="molecule type" value="Genomic_DNA"/>
</dbReference>
<proteinExistence type="predicted"/>
<keyword evidence="1" id="KW-0808">Transferase</keyword>
<dbReference type="PANTHER" id="PTHR43095">
    <property type="entry name" value="SUGAR KINASE"/>
    <property type="match status" value="1"/>
</dbReference>
<dbReference type="SUPFAM" id="SSF53067">
    <property type="entry name" value="Actin-like ATPase domain"/>
    <property type="match status" value="1"/>
</dbReference>
<evidence type="ECO:0000313" key="4">
    <source>
        <dbReference type="EMBL" id="GAG76016.1"/>
    </source>
</evidence>
<gene>
    <name evidence="4" type="ORF">S01H4_29037</name>
</gene>
<dbReference type="InterPro" id="IPR018484">
    <property type="entry name" value="FGGY_N"/>
</dbReference>